<reference evidence="2" key="2">
    <citation type="submission" date="2019-02" db="EMBL/GenBank/DDBJ databases">
        <title>Opniocepnalus argus Var Kimnra genome.</title>
        <authorList>
            <person name="Zhou C."/>
            <person name="Xiao S."/>
        </authorList>
    </citation>
    <scope>NUCLEOTIDE SEQUENCE [LARGE SCALE GENOMIC DNA]</scope>
</reference>
<reference evidence="1 2" key="1">
    <citation type="submission" date="2019-02" db="EMBL/GenBank/DDBJ databases">
        <title>Opniocepnalus argus genome.</title>
        <authorList>
            <person name="Zhou C."/>
            <person name="Xiao S."/>
        </authorList>
    </citation>
    <scope>NUCLEOTIDE SEQUENCE [LARGE SCALE GENOMIC DNA]</scope>
    <source>
        <strain evidence="1">OARG1902GOOAL</strain>
        <tissue evidence="1">Muscle</tissue>
    </source>
</reference>
<dbReference type="AlphaFoldDB" id="A0A6G1Q252"/>
<dbReference type="EMBL" id="CM015722">
    <property type="protein sequence ID" value="KAF3696286.1"/>
    <property type="molecule type" value="Genomic_DNA"/>
</dbReference>
<gene>
    <name evidence="1" type="ORF">EXN66_Car011963</name>
</gene>
<dbReference type="Proteomes" id="UP000503349">
    <property type="component" value="Chromosome 11"/>
</dbReference>
<name>A0A6G1Q252_CHAAH</name>
<protein>
    <submittedName>
        <fullName evidence="1">Uncharacterized protein</fullName>
    </submittedName>
</protein>
<organism evidence="1 2">
    <name type="scientific">Channa argus</name>
    <name type="common">Northern snakehead</name>
    <name type="synonym">Ophicephalus argus</name>
    <dbReference type="NCBI Taxonomy" id="215402"/>
    <lineage>
        <taxon>Eukaryota</taxon>
        <taxon>Metazoa</taxon>
        <taxon>Chordata</taxon>
        <taxon>Craniata</taxon>
        <taxon>Vertebrata</taxon>
        <taxon>Euteleostomi</taxon>
        <taxon>Actinopterygii</taxon>
        <taxon>Neopterygii</taxon>
        <taxon>Teleostei</taxon>
        <taxon>Neoteleostei</taxon>
        <taxon>Acanthomorphata</taxon>
        <taxon>Anabantaria</taxon>
        <taxon>Anabantiformes</taxon>
        <taxon>Channoidei</taxon>
        <taxon>Channidae</taxon>
        <taxon>Channa</taxon>
    </lineage>
</organism>
<evidence type="ECO:0000313" key="1">
    <source>
        <dbReference type="EMBL" id="KAF3696286.1"/>
    </source>
</evidence>
<accession>A0A6G1Q252</accession>
<sequence length="55" mass="6366">MKHILHNFKIKFLQPSLQDFTVFCCDDHRLTSARKEGPVGISKRNSEYYVVALIA</sequence>
<evidence type="ECO:0000313" key="2">
    <source>
        <dbReference type="Proteomes" id="UP000503349"/>
    </source>
</evidence>
<proteinExistence type="predicted"/>
<keyword evidence="2" id="KW-1185">Reference proteome</keyword>